<dbReference type="Proteomes" id="UP000439903">
    <property type="component" value="Unassembled WGS sequence"/>
</dbReference>
<protein>
    <submittedName>
        <fullName evidence="1">Uncharacterized protein</fullName>
    </submittedName>
</protein>
<gene>
    <name evidence="1" type="ORF">F8M41_018521</name>
</gene>
<dbReference type="OrthoDB" id="2397721at2759"/>
<dbReference type="EMBL" id="WTPW01000451">
    <property type="protein sequence ID" value="KAF0510061.1"/>
    <property type="molecule type" value="Genomic_DNA"/>
</dbReference>
<comment type="caution">
    <text evidence="1">The sequence shown here is derived from an EMBL/GenBank/DDBJ whole genome shotgun (WGS) entry which is preliminary data.</text>
</comment>
<evidence type="ECO:0000313" key="2">
    <source>
        <dbReference type="Proteomes" id="UP000439903"/>
    </source>
</evidence>
<organism evidence="1 2">
    <name type="scientific">Gigaspora margarita</name>
    <dbReference type="NCBI Taxonomy" id="4874"/>
    <lineage>
        <taxon>Eukaryota</taxon>
        <taxon>Fungi</taxon>
        <taxon>Fungi incertae sedis</taxon>
        <taxon>Mucoromycota</taxon>
        <taxon>Glomeromycotina</taxon>
        <taxon>Glomeromycetes</taxon>
        <taxon>Diversisporales</taxon>
        <taxon>Gigasporaceae</taxon>
        <taxon>Gigaspora</taxon>
    </lineage>
</organism>
<keyword evidence="2" id="KW-1185">Reference proteome</keyword>
<name>A0A8H4ALM8_GIGMA</name>
<reference evidence="1 2" key="1">
    <citation type="journal article" date="2019" name="Environ. Microbiol.">
        <title>At the nexus of three kingdoms: the genome of the mycorrhizal fungus Gigaspora margarita provides insights into plant, endobacterial and fungal interactions.</title>
        <authorList>
            <person name="Venice F."/>
            <person name="Ghignone S."/>
            <person name="Salvioli di Fossalunga A."/>
            <person name="Amselem J."/>
            <person name="Novero M."/>
            <person name="Xianan X."/>
            <person name="Sedzielewska Toro K."/>
            <person name="Morin E."/>
            <person name="Lipzen A."/>
            <person name="Grigoriev I.V."/>
            <person name="Henrissat B."/>
            <person name="Martin F.M."/>
            <person name="Bonfante P."/>
        </authorList>
    </citation>
    <scope>NUCLEOTIDE SEQUENCE [LARGE SCALE GENOMIC DNA]</scope>
    <source>
        <strain evidence="1 2">BEG34</strain>
    </source>
</reference>
<dbReference type="AlphaFoldDB" id="A0A8H4ALM8"/>
<accession>A0A8H4ALM8</accession>
<evidence type="ECO:0000313" key="1">
    <source>
        <dbReference type="EMBL" id="KAF0510061.1"/>
    </source>
</evidence>
<sequence length="160" mass="18369">MCGRKGDGYVRAFGPRPVEWAASECGPKWEGENRTKIIRERGLVLPKVLKDILVDLARKVNFAMTKSVELKFLDLYIQVSRNFAYDGGYLCRGEKAGLASSERKNRDRQLNNVQRMKRKMCGRKGDGYVRTFGPRPVEWAASECGPKWEGKNRTKIIRER</sequence>
<proteinExistence type="predicted"/>